<dbReference type="OrthoDB" id="2436584at2759"/>
<name>A0A9N9A7S3_9GLOM</name>
<evidence type="ECO:0000256" key="1">
    <source>
        <dbReference type="SAM" id="MobiDB-lite"/>
    </source>
</evidence>
<accession>A0A9N9A7S3</accession>
<protein>
    <submittedName>
        <fullName evidence="2">11494_t:CDS:1</fullName>
    </submittedName>
</protein>
<feature type="compositionally biased region" description="Polar residues" evidence="1">
    <location>
        <begin position="49"/>
        <end position="60"/>
    </location>
</feature>
<sequence>MPRRFSESCLFEPTEDVSHSPNNEASASQAQNSYSDSSPKSHKLRIKQISESQSIPNTPNLPEESSEQNTDLQKTKIPEIDVQPLIEELRIEPLVEDTVKVVNVDKISTDKQSLAIELVHLFEKISLAENNTKRAKVEEITSWYQYRKHFEKRLDDILPENQRNDKRAYDLANEEIPDSEVSELVSDSDSIIEYLTLFFLLLFCCKRELEEPD</sequence>
<evidence type="ECO:0000313" key="3">
    <source>
        <dbReference type="Proteomes" id="UP000789508"/>
    </source>
</evidence>
<feature type="region of interest" description="Disordered" evidence="1">
    <location>
        <begin position="1"/>
        <end position="76"/>
    </location>
</feature>
<reference evidence="2" key="1">
    <citation type="submission" date="2021-06" db="EMBL/GenBank/DDBJ databases">
        <authorList>
            <person name="Kallberg Y."/>
            <person name="Tangrot J."/>
            <person name="Rosling A."/>
        </authorList>
    </citation>
    <scope>NUCLEOTIDE SEQUENCE</scope>
    <source>
        <strain evidence="2">FL130A</strain>
    </source>
</reference>
<organism evidence="2 3">
    <name type="scientific">Ambispora leptoticha</name>
    <dbReference type="NCBI Taxonomy" id="144679"/>
    <lineage>
        <taxon>Eukaryota</taxon>
        <taxon>Fungi</taxon>
        <taxon>Fungi incertae sedis</taxon>
        <taxon>Mucoromycota</taxon>
        <taxon>Glomeromycotina</taxon>
        <taxon>Glomeromycetes</taxon>
        <taxon>Archaeosporales</taxon>
        <taxon>Ambisporaceae</taxon>
        <taxon>Ambispora</taxon>
    </lineage>
</organism>
<feature type="compositionally biased region" description="Polar residues" evidence="1">
    <location>
        <begin position="19"/>
        <end position="38"/>
    </location>
</feature>
<dbReference type="EMBL" id="CAJVPS010001051">
    <property type="protein sequence ID" value="CAG8522273.1"/>
    <property type="molecule type" value="Genomic_DNA"/>
</dbReference>
<gene>
    <name evidence="2" type="ORF">ALEPTO_LOCUS4528</name>
</gene>
<evidence type="ECO:0000313" key="2">
    <source>
        <dbReference type="EMBL" id="CAG8522273.1"/>
    </source>
</evidence>
<dbReference type="AlphaFoldDB" id="A0A9N9A7S3"/>
<keyword evidence="3" id="KW-1185">Reference proteome</keyword>
<dbReference type="Proteomes" id="UP000789508">
    <property type="component" value="Unassembled WGS sequence"/>
</dbReference>
<proteinExistence type="predicted"/>
<comment type="caution">
    <text evidence="2">The sequence shown here is derived from an EMBL/GenBank/DDBJ whole genome shotgun (WGS) entry which is preliminary data.</text>
</comment>